<reference evidence="1" key="1">
    <citation type="submission" date="2018-06" db="EMBL/GenBank/DDBJ databases">
        <authorList>
            <person name="Zhirakovskaya E."/>
        </authorList>
    </citation>
    <scope>NUCLEOTIDE SEQUENCE</scope>
</reference>
<organism evidence="1">
    <name type="scientific">hydrothermal vent metagenome</name>
    <dbReference type="NCBI Taxonomy" id="652676"/>
    <lineage>
        <taxon>unclassified sequences</taxon>
        <taxon>metagenomes</taxon>
        <taxon>ecological metagenomes</taxon>
    </lineage>
</organism>
<proteinExistence type="predicted"/>
<dbReference type="EMBL" id="UOFJ01000400">
    <property type="protein sequence ID" value="VAW69119.1"/>
    <property type="molecule type" value="Genomic_DNA"/>
</dbReference>
<sequence>MKTHIENVQKFSMVLKNKDQVIITPVIEAVIVFKSVTGARGGSLQSLMLTKKILN</sequence>
<dbReference type="AlphaFoldDB" id="A0A3B0Y4L4"/>
<protein>
    <submittedName>
        <fullName evidence="1">Uncharacterized protein</fullName>
    </submittedName>
</protein>
<name>A0A3B0Y4L4_9ZZZZ</name>
<accession>A0A3B0Y4L4</accession>
<evidence type="ECO:0000313" key="1">
    <source>
        <dbReference type="EMBL" id="VAW69119.1"/>
    </source>
</evidence>
<gene>
    <name evidence="1" type="ORF">MNBD_GAMMA10-1718</name>
</gene>